<dbReference type="SMART" id="SM00248">
    <property type="entry name" value="ANK"/>
    <property type="match status" value="13"/>
</dbReference>
<evidence type="ECO:0000256" key="2">
    <source>
        <dbReference type="ARBA" id="ARBA00023043"/>
    </source>
</evidence>
<feature type="repeat" description="ANK" evidence="3">
    <location>
        <begin position="953"/>
        <end position="987"/>
    </location>
</feature>
<dbReference type="Pfam" id="PF12796">
    <property type="entry name" value="Ank_2"/>
    <property type="match status" value="2"/>
</dbReference>
<dbReference type="PANTHER" id="PTHR24123:SF33">
    <property type="entry name" value="PROTEIN HOS4"/>
    <property type="match status" value="1"/>
</dbReference>
<dbReference type="Gene3D" id="3.60.15.10">
    <property type="entry name" value="Ribonuclease Z/Hydroxyacylglutathione hydrolase-like"/>
    <property type="match status" value="1"/>
</dbReference>
<evidence type="ECO:0000313" key="7">
    <source>
        <dbReference type="Proteomes" id="UP001150062"/>
    </source>
</evidence>
<proteinExistence type="predicted"/>
<dbReference type="Gene3D" id="1.25.40.20">
    <property type="entry name" value="Ankyrin repeat-containing domain"/>
    <property type="match status" value="3"/>
</dbReference>
<evidence type="ECO:0000256" key="3">
    <source>
        <dbReference type="PROSITE-ProRule" id="PRU00023"/>
    </source>
</evidence>
<dbReference type="Proteomes" id="UP001150062">
    <property type="component" value="Unassembled WGS sequence"/>
</dbReference>
<dbReference type="InterPro" id="IPR051165">
    <property type="entry name" value="Multifunctional_ANK_Repeat"/>
</dbReference>
<keyword evidence="4" id="KW-0175">Coiled coil</keyword>
<feature type="coiled-coil region" evidence="4">
    <location>
        <begin position="493"/>
        <end position="520"/>
    </location>
</feature>
<dbReference type="EMBL" id="JAOAOG010000103">
    <property type="protein sequence ID" value="KAJ6249056.1"/>
    <property type="molecule type" value="Genomic_DNA"/>
</dbReference>
<feature type="domain" description="BTB" evidence="5">
    <location>
        <begin position="1278"/>
        <end position="1347"/>
    </location>
</feature>
<evidence type="ECO:0000259" key="5">
    <source>
        <dbReference type="PROSITE" id="PS50097"/>
    </source>
</evidence>
<evidence type="ECO:0000256" key="1">
    <source>
        <dbReference type="ARBA" id="ARBA00022737"/>
    </source>
</evidence>
<accession>A0ABQ8YWX5</accession>
<keyword evidence="7" id="KW-1185">Reference proteome</keyword>
<dbReference type="InterPro" id="IPR011333">
    <property type="entry name" value="SKP1/BTB/POZ_sf"/>
</dbReference>
<dbReference type="Gene3D" id="3.30.710.10">
    <property type="entry name" value="Potassium Channel Kv1.1, Chain A"/>
    <property type="match status" value="1"/>
</dbReference>
<dbReference type="SUPFAM" id="SSF54695">
    <property type="entry name" value="POZ domain"/>
    <property type="match status" value="1"/>
</dbReference>
<dbReference type="Pfam" id="PF00651">
    <property type="entry name" value="BTB"/>
    <property type="match status" value="1"/>
</dbReference>
<name>A0ABQ8YWX5_9EUKA</name>
<dbReference type="PROSITE" id="PS50088">
    <property type="entry name" value="ANK_REPEAT"/>
    <property type="match status" value="1"/>
</dbReference>
<dbReference type="SUPFAM" id="SSF56281">
    <property type="entry name" value="Metallo-hydrolase/oxidoreductase"/>
    <property type="match status" value="1"/>
</dbReference>
<dbReference type="InterPro" id="IPR000210">
    <property type="entry name" value="BTB/POZ_dom"/>
</dbReference>
<comment type="caution">
    <text evidence="6">The sequence shown here is derived from an EMBL/GenBank/DDBJ whole genome shotgun (WGS) entry which is preliminary data.</text>
</comment>
<evidence type="ECO:0000256" key="4">
    <source>
        <dbReference type="SAM" id="Coils"/>
    </source>
</evidence>
<dbReference type="SUPFAM" id="SSF48403">
    <property type="entry name" value="Ankyrin repeat"/>
    <property type="match status" value="3"/>
</dbReference>
<dbReference type="PANTHER" id="PTHR24123">
    <property type="entry name" value="ANKYRIN REPEAT-CONTAINING"/>
    <property type="match status" value="1"/>
</dbReference>
<reference evidence="6" key="1">
    <citation type="submission" date="2022-08" db="EMBL/GenBank/DDBJ databases">
        <title>Novel sulfate-reducing endosymbionts in the free-living metamonad Anaeramoeba.</title>
        <authorList>
            <person name="Jerlstrom-Hultqvist J."/>
            <person name="Cepicka I."/>
            <person name="Gallot-Lavallee L."/>
            <person name="Salas-Leiva D."/>
            <person name="Curtis B.A."/>
            <person name="Zahonova K."/>
            <person name="Pipaliya S."/>
            <person name="Dacks J."/>
            <person name="Roger A.J."/>
        </authorList>
    </citation>
    <scope>NUCLEOTIDE SEQUENCE</scope>
    <source>
        <strain evidence="6">Schooner1</strain>
    </source>
</reference>
<keyword evidence="2 3" id="KW-0040">ANK repeat</keyword>
<protein>
    <submittedName>
        <fullName evidence="6">Molting protein mlt-4</fullName>
    </submittedName>
</protein>
<dbReference type="CDD" id="cd18186">
    <property type="entry name" value="BTB_POZ_ZBTB_KLHL-like"/>
    <property type="match status" value="1"/>
</dbReference>
<dbReference type="InterPro" id="IPR036866">
    <property type="entry name" value="RibonucZ/Hydroxyglut_hydro"/>
</dbReference>
<gene>
    <name evidence="6" type="ORF">M0813_00216</name>
</gene>
<organism evidence="6 7">
    <name type="scientific">Anaeramoeba flamelloides</name>
    <dbReference type="NCBI Taxonomy" id="1746091"/>
    <lineage>
        <taxon>Eukaryota</taxon>
        <taxon>Metamonada</taxon>
        <taxon>Anaeramoebidae</taxon>
        <taxon>Anaeramoeba</taxon>
    </lineage>
</organism>
<keyword evidence="1" id="KW-0677">Repeat</keyword>
<dbReference type="InterPro" id="IPR002110">
    <property type="entry name" value="Ankyrin_rpt"/>
</dbReference>
<dbReference type="PROSITE" id="PS50097">
    <property type="entry name" value="BTB"/>
    <property type="match status" value="1"/>
</dbReference>
<evidence type="ECO:0000313" key="6">
    <source>
        <dbReference type="EMBL" id="KAJ6249056.1"/>
    </source>
</evidence>
<dbReference type="InterPro" id="IPR036770">
    <property type="entry name" value="Ankyrin_rpt-contain_sf"/>
</dbReference>
<sequence length="1377" mass="160572">MNTNTNDQEIDTENENYSSFLQEDSIFSFPKTKGLYVYTLNSEGDCIAIAYDNYRIIIDLGSCTCDITNQLKRFYLGPKSKEHDKKLHIDALFISHQHEDHIGPLTLQELSTRFFNNFDIETVFYSFDGEYPYTRIFSKGKPLYPMVYTGKWVDLLFDETSTLCSFFVVGPTKSIMDTVNTNYFYSDENEKRWSGYKGAFLNQSSLSVILRFRQKEKNRYFLFSGDAFITKKMYGRIKTAFDKEVIPEFEVIKIPHHGSYSVPKCKNDILEILELDEESNENINNKLAVFGNQLWDLICPNDKFEEIQITEEIINSEYDTNEEEHLQMLKEIHYQLHNNFNDPKNFWLKSEMFKKKILKQIYNYSITHPVKPKSLSKTMKRKTLYFVKDGLVRLLNTETLHHHLFLIPCKFLILTFKKNPKSFMPSEHFLTFLISIKGNKKIIFHHKLFPKKLNLKISNHLILNETWNDDLLFNLCTLQTKISNDRWKQFNFINKLKNNNKLVKNEKEKEKEKAKSGKNQMSITNKLKLTNINQIIKNEGMITRKTINNLINLCKSDKIEMGLLQKELKNEVIKNEINYQDVNYGKNLLMHVCQNPKVTDGMVNLLIKNGINPNVKDNKDKTALMYYCKNPKITKKSLTLLINQEKLVNQYNILSSKNGSNMTSMYNLSTNSVIPNEILNLIIQQKNSNSLDILNKDFNNALLYLCQNQQMTSNLLSELIPKKLIDTTLQNNNGKTVLMYLCQNEKVTLNLIKHLIENYQNNCNLINHKNGKTALMYLCENKNTSNKIIEYLINVGNADSNIINHKTGKSALMYLCENETLIKKKNIFQSLIKLSDINLINPTDRKNALIYLLQNKELKGIDLLKIFIDKKININFNDNKGKTTLMYLCENINTSSQMLKLFLENVEPENFLKQNILGETALMLLCQNENITIDMLQLFVNYKKEIVDYTTISGKTALMYLCENKNINLDLLKLLISNSTDANVMDINNYNALLCLCENVNVTIDLIKVLFAVKAKTPLHVSKPFSYTPLMAILKNPSVQLPMIKQLIKLLKDPNFTDKNKKTCLMYLLRNQSLTLQMVNFLINKGVNPNLLDKNNNNSLHIFIKHSSSWDRTLVKNITLSLIENGANSYQKNKSRKYPIDYLIDDDDENEIIKQILKIDSDCFTNDFAELYKQRKKFADKEILKIKVHSQLLKLRTNKSFDECDNILKKYTKNIVQDFVTWLYYDEVPKLLFNDIQENIQNYDLLMQVFAEFDIDLQKKTFSLKQNIIQLLADEDSKDFIIKIKDSQDQIKVHKFILLCRSKFFHKLILNNKDPKCNFVTDESGKSLKALQVLVKYLYTNSIKKGDLNKTIKTELQDAVKYYQLSANCSFDYYLNN</sequence>